<dbReference type="PANTHER" id="PTHR28165">
    <property type="entry name" value="NON-CLASSICAL EXPORT PROTEIN 2-RELATED"/>
    <property type="match status" value="1"/>
</dbReference>
<dbReference type="GO" id="GO:0032126">
    <property type="term" value="C:eisosome"/>
    <property type="evidence" value="ECO:0007669"/>
    <property type="project" value="TreeGrafter"/>
</dbReference>
<dbReference type="PANTHER" id="PTHR28165:SF1">
    <property type="entry name" value="NON-CLASSICAL EXPORT PROTEIN 2-RELATED"/>
    <property type="match status" value="1"/>
</dbReference>
<evidence type="ECO:0000256" key="2">
    <source>
        <dbReference type="ARBA" id="ARBA00022692"/>
    </source>
</evidence>
<comment type="subcellular location">
    <subcellularLocation>
        <location evidence="1">Membrane</location>
        <topology evidence="1">Multi-pass membrane protein</topology>
    </subcellularLocation>
</comment>
<gene>
    <name evidence="7" type="ORF">LSUB1_G000798</name>
</gene>
<feature type="transmembrane region" description="Helical" evidence="5">
    <location>
        <begin position="137"/>
        <end position="156"/>
    </location>
</feature>
<evidence type="ECO:0000313" key="7">
    <source>
        <dbReference type="EMBL" id="TVY41928.1"/>
    </source>
</evidence>
<keyword evidence="2 5" id="KW-0812">Transmembrane</keyword>
<protein>
    <recommendedName>
        <fullName evidence="6">MARVEL domain-containing protein</fullName>
    </recommendedName>
</protein>
<dbReference type="OrthoDB" id="2017497at2759"/>
<feature type="domain" description="MARVEL" evidence="6">
    <location>
        <begin position="4"/>
        <end position="152"/>
    </location>
</feature>
<feature type="transmembrane region" description="Helical" evidence="5">
    <location>
        <begin position="47"/>
        <end position="68"/>
    </location>
</feature>
<dbReference type="GO" id="GO:0005886">
    <property type="term" value="C:plasma membrane"/>
    <property type="evidence" value="ECO:0007669"/>
    <property type="project" value="TreeGrafter"/>
</dbReference>
<dbReference type="Proteomes" id="UP000462212">
    <property type="component" value="Unassembled WGS sequence"/>
</dbReference>
<comment type="caution">
    <text evidence="7">The sequence shown here is derived from an EMBL/GenBank/DDBJ whole genome shotgun (WGS) entry which is preliminary data.</text>
</comment>
<dbReference type="GO" id="GO:0072659">
    <property type="term" value="P:protein localization to plasma membrane"/>
    <property type="evidence" value="ECO:0007669"/>
    <property type="project" value="TreeGrafter"/>
</dbReference>
<dbReference type="InterPro" id="IPR008253">
    <property type="entry name" value="Marvel"/>
</dbReference>
<sequence length="166" mass="17718">MIVTLAVRVLQLVFAIIVLALSIVLIKNFGPVYEGAKEGKVPSLIDYGAFCGGASIVIAIVGVVAAFFEALQGVIVLALDALASFFLLAGGLLEIAQISADEMKNYGIDPTKHQDKYAKAVLADDTYRCQILQAETAFVWFLFACFLGTTALSFTMRSKGGRGTMV</sequence>
<feature type="transmembrane region" description="Helical" evidence="5">
    <location>
        <begin position="74"/>
        <end position="96"/>
    </location>
</feature>
<dbReference type="EMBL" id="QGMJ01000117">
    <property type="protein sequence ID" value="TVY41928.1"/>
    <property type="molecule type" value="Genomic_DNA"/>
</dbReference>
<evidence type="ECO:0000256" key="3">
    <source>
        <dbReference type="ARBA" id="ARBA00022989"/>
    </source>
</evidence>
<dbReference type="Pfam" id="PF01284">
    <property type="entry name" value="MARVEL"/>
    <property type="match status" value="1"/>
</dbReference>
<dbReference type="GO" id="GO:0070941">
    <property type="term" value="P:eisosome assembly"/>
    <property type="evidence" value="ECO:0007669"/>
    <property type="project" value="TreeGrafter"/>
</dbReference>
<dbReference type="InterPro" id="IPR052649">
    <property type="entry name" value="NCE102-like"/>
</dbReference>
<feature type="transmembrane region" description="Helical" evidence="5">
    <location>
        <begin position="6"/>
        <end position="26"/>
    </location>
</feature>
<keyword evidence="3 5" id="KW-1133">Transmembrane helix</keyword>
<evidence type="ECO:0000313" key="8">
    <source>
        <dbReference type="Proteomes" id="UP000462212"/>
    </source>
</evidence>
<evidence type="ECO:0000259" key="6">
    <source>
        <dbReference type="Pfam" id="PF01284"/>
    </source>
</evidence>
<accession>A0A8H8RWH5</accession>
<dbReference type="AlphaFoldDB" id="A0A8H8RWH5"/>
<organism evidence="7 8">
    <name type="scientific">Lachnellula subtilissima</name>
    <dbReference type="NCBI Taxonomy" id="602034"/>
    <lineage>
        <taxon>Eukaryota</taxon>
        <taxon>Fungi</taxon>
        <taxon>Dikarya</taxon>
        <taxon>Ascomycota</taxon>
        <taxon>Pezizomycotina</taxon>
        <taxon>Leotiomycetes</taxon>
        <taxon>Helotiales</taxon>
        <taxon>Lachnaceae</taxon>
        <taxon>Lachnellula</taxon>
    </lineage>
</organism>
<reference evidence="7 8" key="1">
    <citation type="submission" date="2018-05" db="EMBL/GenBank/DDBJ databases">
        <title>Genome sequencing and assembly of the regulated plant pathogen Lachnellula willkommii and related sister species for the development of diagnostic species identification markers.</title>
        <authorList>
            <person name="Giroux E."/>
            <person name="Bilodeau G."/>
        </authorList>
    </citation>
    <scope>NUCLEOTIDE SEQUENCE [LARGE SCALE GENOMIC DNA]</scope>
    <source>
        <strain evidence="7 8">CBS 197.66</strain>
    </source>
</reference>
<evidence type="ECO:0000256" key="4">
    <source>
        <dbReference type="ARBA" id="ARBA00023136"/>
    </source>
</evidence>
<evidence type="ECO:0000256" key="1">
    <source>
        <dbReference type="ARBA" id="ARBA00004141"/>
    </source>
</evidence>
<name>A0A8H8RWH5_9HELO</name>
<proteinExistence type="predicted"/>
<evidence type="ECO:0000256" key="5">
    <source>
        <dbReference type="SAM" id="Phobius"/>
    </source>
</evidence>
<keyword evidence="8" id="KW-1185">Reference proteome</keyword>
<keyword evidence="4 5" id="KW-0472">Membrane</keyword>